<reference evidence="4 5" key="1">
    <citation type="journal article" date="2013" name="ISME J.">
        <title>A metabolic model for members of the genus Tetrasphaera involved in enhanced biological phosphorus removal.</title>
        <authorList>
            <person name="Kristiansen R."/>
            <person name="Nguyen H.T.T."/>
            <person name="Saunders A.M."/>
            <person name="Nielsen J.L."/>
            <person name="Wimmer R."/>
            <person name="Le V.Q."/>
            <person name="McIlroy S.J."/>
            <person name="Petrovski S."/>
            <person name="Seviour R.J."/>
            <person name="Calteau A."/>
            <person name="Nielsen K.L."/>
            <person name="Nielsen P.H."/>
        </authorList>
    </citation>
    <scope>NUCLEOTIDE SEQUENCE [LARGE SCALE GENOMIC DNA]</scope>
    <source>
        <strain evidence="4 5">Ben110</strain>
    </source>
</reference>
<dbReference type="Gene3D" id="3.30.70.360">
    <property type="match status" value="1"/>
</dbReference>
<evidence type="ECO:0000256" key="2">
    <source>
        <dbReference type="ARBA" id="ARBA00022801"/>
    </source>
</evidence>
<dbReference type="PANTHER" id="PTHR43808">
    <property type="entry name" value="ACETYLORNITHINE DEACETYLASE"/>
    <property type="match status" value="1"/>
</dbReference>
<dbReference type="SUPFAM" id="SSF53187">
    <property type="entry name" value="Zn-dependent exopeptidases"/>
    <property type="match status" value="1"/>
</dbReference>
<dbReference type="Gene3D" id="3.40.630.10">
    <property type="entry name" value="Zn peptidases"/>
    <property type="match status" value="1"/>
</dbReference>
<evidence type="ECO:0000259" key="3">
    <source>
        <dbReference type="Pfam" id="PF07687"/>
    </source>
</evidence>
<dbReference type="AlphaFoldDB" id="W6JVV1"/>
<evidence type="ECO:0000313" key="5">
    <source>
        <dbReference type="Proteomes" id="UP000035763"/>
    </source>
</evidence>
<dbReference type="Proteomes" id="UP000035763">
    <property type="component" value="Unassembled WGS sequence"/>
</dbReference>
<keyword evidence="2 4" id="KW-0378">Hydrolase</keyword>
<evidence type="ECO:0000256" key="1">
    <source>
        <dbReference type="ARBA" id="ARBA00022723"/>
    </source>
</evidence>
<dbReference type="STRING" id="1193182.BN11_240018"/>
<sequence length="347" mass="36072">MAHLGERLSRNGFQTEIVEAAVAERPSLVAWPRSGTGAMPMLNGHVDTVGVDGMPDAFTPRVEGDRLLGRGACDMLGGVAGMVVAAEYAVTHGVPAALALVSDEEDRSLGSEAVIAALPSLGLRPTLCLVGEPTWLAPAASLRGYAVADVTFTGRASHTSLAGEGVNALTHLAAVVMAAEEYAVGVRDRGGELLASVATAGRAPFTVPDRAELTIERRTVPREGLDVISSDVEQILARVRGSYPDLDADIAVRITRPPWRLQSQGPARDFAERLEAELVAAGTGPHTAFDAPYWMEAALWEAAGIPSLVCGPAGGGLHAVDEWVDLGQLRAYTTALAATLAATASAI</sequence>
<evidence type="ECO:0000313" key="4">
    <source>
        <dbReference type="EMBL" id="CCH73182.1"/>
    </source>
</evidence>
<dbReference type="InterPro" id="IPR036264">
    <property type="entry name" value="Bact_exopeptidase_dim_dom"/>
</dbReference>
<protein>
    <submittedName>
        <fullName evidence="4">Acetylornithine deacetylase</fullName>
        <ecNumber evidence="4">3.5.1.16</ecNumber>
    </submittedName>
</protein>
<organism evidence="4 5">
    <name type="scientific">Nostocoides australiense Ben110</name>
    <dbReference type="NCBI Taxonomy" id="1193182"/>
    <lineage>
        <taxon>Bacteria</taxon>
        <taxon>Bacillati</taxon>
        <taxon>Actinomycetota</taxon>
        <taxon>Actinomycetes</taxon>
        <taxon>Micrococcales</taxon>
        <taxon>Intrasporangiaceae</taxon>
        <taxon>Nostocoides</taxon>
    </lineage>
</organism>
<feature type="domain" description="Peptidase M20 dimerisation" evidence="3">
    <location>
        <begin position="142"/>
        <end position="239"/>
    </location>
</feature>
<dbReference type="EC" id="3.5.1.16" evidence="4"/>
<proteinExistence type="predicted"/>
<dbReference type="GO" id="GO:0046872">
    <property type="term" value="F:metal ion binding"/>
    <property type="evidence" value="ECO:0007669"/>
    <property type="project" value="UniProtKB-KW"/>
</dbReference>
<dbReference type="EMBL" id="CAJA01000157">
    <property type="protein sequence ID" value="CCH73182.1"/>
    <property type="molecule type" value="Genomic_DNA"/>
</dbReference>
<dbReference type="InterPro" id="IPR002933">
    <property type="entry name" value="Peptidase_M20"/>
</dbReference>
<gene>
    <name evidence="4" type="ORF">BN11_240018</name>
</gene>
<dbReference type="InterPro" id="IPR011650">
    <property type="entry name" value="Peptidase_M20_dimer"/>
</dbReference>
<keyword evidence="5" id="KW-1185">Reference proteome</keyword>
<accession>W6JVV1</accession>
<name>W6JVV1_9MICO</name>
<dbReference type="Pfam" id="PF01546">
    <property type="entry name" value="Peptidase_M20"/>
    <property type="match status" value="1"/>
</dbReference>
<dbReference type="PANTHER" id="PTHR43808:SF25">
    <property type="entry name" value="PEPTIDASE M20 DIMERISATION DOMAIN-CONTAINING PROTEIN"/>
    <property type="match status" value="1"/>
</dbReference>
<dbReference type="InterPro" id="IPR050072">
    <property type="entry name" value="Peptidase_M20A"/>
</dbReference>
<dbReference type="Pfam" id="PF07687">
    <property type="entry name" value="M20_dimer"/>
    <property type="match status" value="1"/>
</dbReference>
<dbReference type="GO" id="GO:0008777">
    <property type="term" value="F:acetylornithine deacetylase activity"/>
    <property type="evidence" value="ECO:0007669"/>
    <property type="project" value="UniProtKB-EC"/>
</dbReference>
<comment type="caution">
    <text evidence="4">The sequence shown here is derived from an EMBL/GenBank/DDBJ whole genome shotgun (WGS) entry which is preliminary data.</text>
</comment>
<dbReference type="SUPFAM" id="SSF55031">
    <property type="entry name" value="Bacterial exopeptidase dimerisation domain"/>
    <property type="match status" value="1"/>
</dbReference>
<keyword evidence="1" id="KW-0479">Metal-binding</keyword>